<dbReference type="VEuPathDB" id="FungiDB:YALI1_F06628g"/>
<name>A0A1D8NLY8_YARLL</name>
<feature type="transmembrane region" description="Helical" evidence="6">
    <location>
        <begin position="92"/>
        <end position="113"/>
    </location>
</feature>
<feature type="transmembrane region" description="Helical" evidence="6">
    <location>
        <begin position="167"/>
        <end position="187"/>
    </location>
</feature>
<dbReference type="GO" id="GO:0006882">
    <property type="term" value="P:intracellular zinc ion homeostasis"/>
    <property type="evidence" value="ECO:0007669"/>
    <property type="project" value="TreeGrafter"/>
</dbReference>
<dbReference type="InterPro" id="IPR003689">
    <property type="entry name" value="ZIP"/>
</dbReference>
<dbReference type="eggNOG" id="KOG2693">
    <property type="taxonomic scope" value="Eukaryota"/>
</dbReference>
<evidence type="ECO:0000313" key="9">
    <source>
        <dbReference type="EMBL" id="RDW27287.1"/>
    </source>
</evidence>
<evidence type="ECO:0000256" key="5">
    <source>
        <dbReference type="SAM" id="MobiDB-lite"/>
    </source>
</evidence>
<reference evidence="8 10" key="1">
    <citation type="journal article" date="2016" name="PLoS ONE">
        <title>Sequence Assembly of Yarrowia lipolytica Strain W29/CLIB89 Shows Transposable Element Diversity.</title>
        <authorList>
            <person name="Magnan C."/>
            <person name="Yu J."/>
            <person name="Chang I."/>
            <person name="Jahn E."/>
            <person name="Kanomata Y."/>
            <person name="Wu J."/>
            <person name="Zeller M."/>
            <person name="Oakes M."/>
            <person name="Baldi P."/>
            <person name="Sandmeyer S."/>
        </authorList>
    </citation>
    <scope>NUCLEOTIDE SEQUENCE [LARGE SCALE GENOMIC DNA]</scope>
    <source>
        <strain evidence="8">CLIB89</strain>
        <strain evidence="10">CLIB89(W29)</strain>
    </source>
</reference>
<feature type="region of interest" description="Disordered" evidence="5">
    <location>
        <begin position="194"/>
        <end position="279"/>
    </location>
</feature>
<dbReference type="GeneID" id="2909025"/>
<keyword evidence="2 6" id="KW-0812">Transmembrane</keyword>
<dbReference type="PANTHER" id="PTHR16950:SF16">
    <property type="entry name" value="ZINC TRANSPORTER ZIP13"/>
    <property type="match status" value="1"/>
</dbReference>
<proteinExistence type="predicted"/>
<dbReference type="OMA" id="IWLHSIG"/>
<dbReference type="EMBL" id="CP017558">
    <property type="protein sequence ID" value="AOW06649.1"/>
    <property type="molecule type" value="Genomic_DNA"/>
</dbReference>
<dbReference type="OrthoDB" id="200954at2759"/>
<feature type="compositionally biased region" description="Low complexity" evidence="5">
    <location>
        <begin position="218"/>
        <end position="234"/>
    </location>
</feature>
<dbReference type="Proteomes" id="UP000182444">
    <property type="component" value="Chromosome 1F"/>
</dbReference>
<keyword evidence="7" id="KW-0732">Signal</keyword>
<evidence type="ECO:0000256" key="2">
    <source>
        <dbReference type="ARBA" id="ARBA00022692"/>
    </source>
</evidence>
<dbReference type="EMBL" id="KZ857330">
    <property type="protein sequence ID" value="RDW27287.1"/>
    <property type="molecule type" value="Genomic_DNA"/>
</dbReference>
<feature type="transmembrane region" description="Helical" evidence="6">
    <location>
        <begin position="393"/>
        <end position="412"/>
    </location>
</feature>
<dbReference type="RefSeq" id="XP_504987.1">
    <property type="nucleotide sequence ID" value="XM_504987.1"/>
</dbReference>
<dbReference type="KEGG" id="yli:2909025"/>
<feature type="signal peptide" evidence="7">
    <location>
        <begin position="1"/>
        <end position="21"/>
    </location>
</feature>
<feature type="compositionally biased region" description="Basic and acidic residues" evidence="5">
    <location>
        <begin position="194"/>
        <end position="213"/>
    </location>
</feature>
<evidence type="ECO:0000256" key="4">
    <source>
        <dbReference type="ARBA" id="ARBA00023136"/>
    </source>
</evidence>
<dbReference type="Proteomes" id="UP000256601">
    <property type="component" value="Unassembled WGS sequence"/>
</dbReference>
<keyword evidence="4 6" id="KW-0472">Membrane</keyword>
<evidence type="ECO:0000313" key="8">
    <source>
        <dbReference type="EMBL" id="AOW06649.1"/>
    </source>
</evidence>
<evidence type="ECO:0000256" key="3">
    <source>
        <dbReference type="ARBA" id="ARBA00022989"/>
    </source>
</evidence>
<feature type="transmembrane region" description="Helical" evidence="6">
    <location>
        <begin position="433"/>
        <end position="452"/>
    </location>
</feature>
<feature type="transmembrane region" description="Helical" evidence="6">
    <location>
        <begin position="125"/>
        <end position="147"/>
    </location>
</feature>
<gene>
    <name evidence="9" type="ORF">B0I71DRAFT_139264</name>
    <name evidence="8" type="ORF">YALI1_F06628g</name>
</gene>
<dbReference type="GO" id="GO:0016020">
    <property type="term" value="C:membrane"/>
    <property type="evidence" value="ECO:0007669"/>
    <property type="project" value="UniProtKB-SubCell"/>
</dbReference>
<accession>A0A1D8NLY8</accession>
<evidence type="ECO:0000313" key="10">
    <source>
        <dbReference type="Proteomes" id="UP000182444"/>
    </source>
</evidence>
<dbReference type="GO" id="GO:0005385">
    <property type="term" value="F:zinc ion transmembrane transporter activity"/>
    <property type="evidence" value="ECO:0007669"/>
    <property type="project" value="TreeGrafter"/>
</dbReference>
<dbReference type="Pfam" id="PF02535">
    <property type="entry name" value="Zip"/>
    <property type="match status" value="1"/>
</dbReference>
<feature type="compositionally biased region" description="Low complexity" evidence="5">
    <location>
        <begin position="268"/>
        <end position="279"/>
    </location>
</feature>
<keyword evidence="3 6" id="KW-1133">Transmembrane helix</keyword>
<evidence type="ECO:0000256" key="1">
    <source>
        <dbReference type="ARBA" id="ARBA00004141"/>
    </source>
</evidence>
<evidence type="ECO:0000256" key="6">
    <source>
        <dbReference type="SAM" id="Phobius"/>
    </source>
</evidence>
<evidence type="ECO:0000313" key="11">
    <source>
        <dbReference type="Proteomes" id="UP000256601"/>
    </source>
</evidence>
<sequence length="454" mass="47870">MRVSTLSTLSGLLLALPGVLGHAPKAPSAAEMSYSDSDLFLGSGFNQEVVDIKLADCPVVQYMNQQHDADHADDTESLIHRLFEILFPFDSAAYNAILATTYISGPPNLLLALIPPDIRPSSLKVMVAFAVGGLLGDVFLHLLPQVFFGEEGGAGLRFVPVDEKRNIVLGFGIFVGFMSFIVMDKFIRMLGGGHDHSHGSGHDHAHSHGDSHVTDPVPTGSAQTTSATPSQTTAVKRGEKAAETGHVTAETGRVTSTSVDADADADADSSSSSSSSPAYSSSVWLNMIADFTHNITDGIALSASFYISKSVGATTFLAVFFHEIPHEVGDFALLIQGGFSKTRAMQAQFLTAVGAYMGTFLGIALNEWGSGAGADGLGHVSTLLGTSVTWGDLALPFTAGSFLYIGTVGVVPELLEEDEEEQAQGIGKKLVDFAIQLVAMLVGIGIMFVISWNE</sequence>
<comment type="subcellular location">
    <subcellularLocation>
        <location evidence="1">Membrane</location>
        <topology evidence="1">Multi-pass membrane protein</topology>
    </subcellularLocation>
</comment>
<protein>
    <submittedName>
        <fullName evidence="9">ZIP zinc transporter-domain-containing protein</fullName>
    </submittedName>
</protein>
<reference evidence="9 11" key="2">
    <citation type="submission" date="2018-07" db="EMBL/GenBank/DDBJ databases">
        <title>Draft Genome Assemblies for Five Robust Yarrowia lipolytica Strains Exhibiting High Lipid Production and Pentose Sugar Utilization and Sugar Alcohol Secretion from Undetoxified Lignocellulosic Biomass Hydrolysates.</title>
        <authorList>
            <consortium name="DOE Joint Genome Institute"/>
            <person name="Walker C."/>
            <person name="Ryu S."/>
            <person name="Na H."/>
            <person name="Zane M."/>
            <person name="LaButti K."/>
            <person name="Lipzen A."/>
            <person name="Haridas S."/>
            <person name="Barry K."/>
            <person name="Grigoriev I.V."/>
            <person name="Quarterman J."/>
            <person name="Slininger P."/>
            <person name="Dien B."/>
            <person name="Trinh C.T."/>
        </authorList>
    </citation>
    <scope>NUCLEOTIDE SEQUENCE [LARGE SCALE GENOMIC DNA]</scope>
    <source>
        <strain evidence="9 11">YB392</strain>
    </source>
</reference>
<organism evidence="8 10">
    <name type="scientific">Yarrowia lipolytica</name>
    <name type="common">Candida lipolytica</name>
    <dbReference type="NCBI Taxonomy" id="4952"/>
    <lineage>
        <taxon>Eukaryota</taxon>
        <taxon>Fungi</taxon>
        <taxon>Dikarya</taxon>
        <taxon>Ascomycota</taxon>
        <taxon>Saccharomycotina</taxon>
        <taxon>Dipodascomycetes</taxon>
        <taxon>Dipodascales</taxon>
        <taxon>Dipodascales incertae sedis</taxon>
        <taxon>Yarrowia</taxon>
    </lineage>
</organism>
<feature type="chain" id="PRO_5036306646" evidence="7">
    <location>
        <begin position="22"/>
        <end position="454"/>
    </location>
</feature>
<dbReference type="AlphaFoldDB" id="A0A1D8NLY8"/>
<dbReference type="PANTHER" id="PTHR16950">
    <property type="entry name" value="ZINC TRANSPORTER SLC39A7 HISTIDINE-RICH MEMBRANE PROTEIN KE4"/>
    <property type="match status" value="1"/>
</dbReference>
<feature type="transmembrane region" description="Helical" evidence="6">
    <location>
        <begin position="347"/>
        <end position="365"/>
    </location>
</feature>
<evidence type="ECO:0000256" key="7">
    <source>
        <dbReference type="SAM" id="SignalP"/>
    </source>
</evidence>
<dbReference type="VEuPathDB" id="FungiDB:YALI0_F04312g"/>